<evidence type="ECO:0008006" key="4">
    <source>
        <dbReference type="Google" id="ProtNLM"/>
    </source>
</evidence>
<keyword evidence="1" id="KW-1133">Transmembrane helix</keyword>
<feature type="transmembrane region" description="Helical" evidence="1">
    <location>
        <begin position="86"/>
        <end position="107"/>
    </location>
</feature>
<dbReference type="Proteomes" id="UP000216867">
    <property type="component" value="Unassembled WGS sequence"/>
</dbReference>
<gene>
    <name evidence="2" type="ORF">B8X04_14270</name>
</gene>
<organism evidence="2 3">
    <name type="scientific">Brevibacterium casei</name>
    <dbReference type="NCBI Taxonomy" id="33889"/>
    <lineage>
        <taxon>Bacteria</taxon>
        <taxon>Bacillati</taxon>
        <taxon>Actinomycetota</taxon>
        <taxon>Actinomycetes</taxon>
        <taxon>Micrococcales</taxon>
        <taxon>Brevibacteriaceae</taxon>
        <taxon>Brevibacterium</taxon>
    </lineage>
</organism>
<dbReference type="InterPro" id="IPR013901">
    <property type="entry name" value="Anthrone_oxy"/>
</dbReference>
<name>A0A269Z8K4_9MICO</name>
<sequence length="157" mass="16336">MSQEDRTVDVILGILATTIVGIMVGVELAVAVVVNPITLRLPAGPSLTARADGARMLGAVMPVWYIASLVLTGAFAALTWGSASAGTAGIAAVLLVGSVIMSVALLVPINNRTRTWSAESHPADWREQVGRWDRLHIARVAVIVAAFTLLASAATLL</sequence>
<evidence type="ECO:0000256" key="1">
    <source>
        <dbReference type="SAM" id="Phobius"/>
    </source>
</evidence>
<evidence type="ECO:0000313" key="3">
    <source>
        <dbReference type="Proteomes" id="UP000216867"/>
    </source>
</evidence>
<keyword evidence="1" id="KW-0472">Membrane</keyword>
<keyword evidence="1" id="KW-0812">Transmembrane</keyword>
<accession>A0A269Z8K4</accession>
<feature type="transmembrane region" description="Helical" evidence="1">
    <location>
        <begin position="56"/>
        <end position="80"/>
    </location>
</feature>
<dbReference type="Pfam" id="PF08592">
    <property type="entry name" value="Anthrone_oxy"/>
    <property type="match status" value="1"/>
</dbReference>
<feature type="transmembrane region" description="Helical" evidence="1">
    <location>
        <begin position="136"/>
        <end position="156"/>
    </location>
</feature>
<dbReference type="EMBL" id="NCWY01000014">
    <property type="protein sequence ID" value="PAK94138.1"/>
    <property type="molecule type" value="Genomic_DNA"/>
</dbReference>
<protein>
    <recommendedName>
        <fullName evidence="4">DUF1772 domain-containing protein</fullName>
    </recommendedName>
</protein>
<feature type="transmembrane region" description="Helical" evidence="1">
    <location>
        <begin position="12"/>
        <end position="35"/>
    </location>
</feature>
<dbReference type="AlphaFoldDB" id="A0A269Z8K4"/>
<proteinExistence type="predicted"/>
<evidence type="ECO:0000313" key="2">
    <source>
        <dbReference type="EMBL" id="PAK94138.1"/>
    </source>
</evidence>
<reference evidence="2 3" key="1">
    <citation type="submission" date="2017-04" db="EMBL/GenBank/DDBJ databases">
        <title>Kefir bacterial isolates.</title>
        <authorList>
            <person name="Kim Y."/>
            <person name="Blasche S."/>
            <person name="Patil K.R."/>
        </authorList>
    </citation>
    <scope>NUCLEOTIDE SEQUENCE [LARGE SCALE GENOMIC DNA]</scope>
    <source>
        <strain evidence="2 3">OG2</strain>
    </source>
</reference>
<comment type="caution">
    <text evidence="2">The sequence shown here is derived from an EMBL/GenBank/DDBJ whole genome shotgun (WGS) entry which is preliminary data.</text>
</comment>